<sequence>MKCTRLHRIAASPGGGLMPLENDSAQCMVRQTWRPVSEGPWGVGTGRRRSAAGPRGHGDATRDWGNHLVARSIAEGGRHS</sequence>
<dbReference type="AlphaFoldDB" id="A0AAV7NA63"/>
<keyword evidence="3" id="KW-1185">Reference proteome</keyword>
<feature type="region of interest" description="Disordered" evidence="1">
    <location>
        <begin position="36"/>
        <end position="65"/>
    </location>
</feature>
<protein>
    <submittedName>
        <fullName evidence="2">Uncharacterized protein</fullName>
    </submittedName>
</protein>
<evidence type="ECO:0000313" key="3">
    <source>
        <dbReference type="Proteomes" id="UP001066276"/>
    </source>
</evidence>
<comment type="caution">
    <text evidence="2">The sequence shown here is derived from an EMBL/GenBank/DDBJ whole genome shotgun (WGS) entry which is preliminary data.</text>
</comment>
<dbReference type="Proteomes" id="UP001066276">
    <property type="component" value="Chromosome 8"/>
</dbReference>
<gene>
    <name evidence="2" type="ORF">NDU88_001225</name>
</gene>
<evidence type="ECO:0000313" key="2">
    <source>
        <dbReference type="EMBL" id="KAJ1112965.1"/>
    </source>
</evidence>
<proteinExistence type="predicted"/>
<reference evidence="2" key="1">
    <citation type="journal article" date="2022" name="bioRxiv">
        <title>Sequencing and chromosome-scale assembly of the giantPleurodeles waltlgenome.</title>
        <authorList>
            <person name="Brown T."/>
            <person name="Elewa A."/>
            <person name="Iarovenko S."/>
            <person name="Subramanian E."/>
            <person name="Araus A.J."/>
            <person name="Petzold A."/>
            <person name="Susuki M."/>
            <person name="Suzuki K.-i.T."/>
            <person name="Hayashi T."/>
            <person name="Toyoda A."/>
            <person name="Oliveira C."/>
            <person name="Osipova E."/>
            <person name="Leigh N.D."/>
            <person name="Simon A."/>
            <person name="Yun M.H."/>
        </authorList>
    </citation>
    <scope>NUCLEOTIDE SEQUENCE</scope>
    <source>
        <strain evidence="2">20211129_DDA</strain>
        <tissue evidence="2">Liver</tissue>
    </source>
</reference>
<evidence type="ECO:0000256" key="1">
    <source>
        <dbReference type="SAM" id="MobiDB-lite"/>
    </source>
</evidence>
<name>A0AAV7NA63_PLEWA</name>
<organism evidence="2 3">
    <name type="scientific">Pleurodeles waltl</name>
    <name type="common">Iberian ribbed newt</name>
    <dbReference type="NCBI Taxonomy" id="8319"/>
    <lineage>
        <taxon>Eukaryota</taxon>
        <taxon>Metazoa</taxon>
        <taxon>Chordata</taxon>
        <taxon>Craniata</taxon>
        <taxon>Vertebrata</taxon>
        <taxon>Euteleostomi</taxon>
        <taxon>Amphibia</taxon>
        <taxon>Batrachia</taxon>
        <taxon>Caudata</taxon>
        <taxon>Salamandroidea</taxon>
        <taxon>Salamandridae</taxon>
        <taxon>Pleurodelinae</taxon>
        <taxon>Pleurodeles</taxon>
    </lineage>
</organism>
<accession>A0AAV7NA63</accession>
<feature type="compositionally biased region" description="Basic and acidic residues" evidence="1">
    <location>
        <begin position="56"/>
        <end position="65"/>
    </location>
</feature>
<dbReference type="EMBL" id="JANPWB010000012">
    <property type="protein sequence ID" value="KAJ1112965.1"/>
    <property type="molecule type" value="Genomic_DNA"/>
</dbReference>